<reference evidence="3" key="1">
    <citation type="journal article" date="2015" name="PLoS Genet.">
        <title>Genome Sequence and Transcriptome Analyses of Chrysochromulina tobin: Metabolic Tools for Enhanced Algal Fitness in the Prominent Order Prymnesiales (Haptophyceae).</title>
        <authorList>
            <person name="Hovde B.T."/>
            <person name="Deodato C.R."/>
            <person name="Hunsperger H.M."/>
            <person name="Ryken S.A."/>
            <person name="Yost W."/>
            <person name="Jha R.K."/>
            <person name="Patterson J."/>
            <person name="Monnat R.J. Jr."/>
            <person name="Barlow S.B."/>
            <person name="Starkenburg S.R."/>
            <person name="Cattolico R.A."/>
        </authorList>
    </citation>
    <scope>NUCLEOTIDE SEQUENCE</scope>
    <source>
        <strain evidence="3">CCMP291</strain>
    </source>
</reference>
<evidence type="ECO:0000259" key="1">
    <source>
        <dbReference type="Pfam" id="PF23281"/>
    </source>
</evidence>
<proteinExistence type="predicted"/>
<dbReference type="Pfam" id="PF23281">
    <property type="entry name" value="DAAF9_N"/>
    <property type="match status" value="1"/>
</dbReference>
<dbReference type="InterPro" id="IPR056498">
    <property type="entry name" value="DAAF9_N"/>
</dbReference>
<dbReference type="InterPro" id="IPR040342">
    <property type="entry name" value="DNAAF9"/>
</dbReference>
<protein>
    <recommendedName>
        <fullName evidence="1">DAAF9 N-terminal domain-containing protein</fullName>
    </recommendedName>
</protein>
<dbReference type="AlphaFoldDB" id="A0A0M0K7Y2"/>
<dbReference type="PANTHER" id="PTHR33664">
    <property type="entry name" value="RCG26366"/>
    <property type="match status" value="1"/>
</dbReference>
<comment type="caution">
    <text evidence="2">The sequence shown here is derived from an EMBL/GenBank/DDBJ whole genome shotgun (WGS) entry which is preliminary data.</text>
</comment>
<gene>
    <name evidence="2" type="ORF">Ctob_015397</name>
</gene>
<name>A0A0M0K7Y2_9EUKA</name>
<dbReference type="EMBL" id="JWZX01001047">
    <property type="protein sequence ID" value="KOO34919.1"/>
    <property type="molecule type" value="Genomic_DNA"/>
</dbReference>
<evidence type="ECO:0000313" key="3">
    <source>
        <dbReference type="Proteomes" id="UP000037460"/>
    </source>
</evidence>
<sequence length="264" mass="28335">MTARLAAIQALIAESPDIDSLLLVGGVDGRNHAGSREALDWLFSGLSGREIWGSKHDNALDEAVLLITADAARLYAPPKLWAALQPRVARWRRLQVWSPPVALEDDVEQVEEHKIRSFIAMASGVGRVGVALPPAEGSGKGPAAAIELWPLVQAFALQDFEALTGGGFFTQQHEVTSVAEALRALQLQLDAPALGWLRDVEAPRLAGCLADCLQSVDVACDGGRAVRLSEAELFEPALTYHAHGRGRTSRGRGVRYVGRVRAAL</sequence>
<accession>A0A0M0K7Y2</accession>
<dbReference type="PANTHER" id="PTHR33664:SF1">
    <property type="entry name" value="DYNEIN AXONEMAL ASSEMBLY FACTOR 9"/>
    <property type="match status" value="1"/>
</dbReference>
<evidence type="ECO:0000313" key="2">
    <source>
        <dbReference type="EMBL" id="KOO34919.1"/>
    </source>
</evidence>
<keyword evidence="3" id="KW-1185">Reference proteome</keyword>
<dbReference type="Proteomes" id="UP000037460">
    <property type="component" value="Unassembled WGS sequence"/>
</dbReference>
<dbReference type="OrthoDB" id="72033at2759"/>
<feature type="domain" description="DAAF9 N-terminal" evidence="1">
    <location>
        <begin position="3"/>
        <end position="185"/>
    </location>
</feature>
<organism evidence="2 3">
    <name type="scientific">Chrysochromulina tobinii</name>
    <dbReference type="NCBI Taxonomy" id="1460289"/>
    <lineage>
        <taxon>Eukaryota</taxon>
        <taxon>Haptista</taxon>
        <taxon>Haptophyta</taxon>
        <taxon>Prymnesiophyceae</taxon>
        <taxon>Prymnesiales</taxon>
        <taxon>Chrysochromulinaceae</taxon>
        <taxon>Chrysochromulina</taxon>
    </lineage>
</organism>